<organism evidence="2 3">
    <name type="scientific">Dipteronia dyeriana</name>
    <dbReference type="NCBI Taxonomy" id="168575"/>
    <lineage>
        <taxon>Eukaryota</taxon>
        <taxon>Viridiplantae</taxon>
        <taxon>Streptophyta</taxon>
        <taxon>Embryophyta</taxon>
        <taxon>Tracheophyta</taxon>
        <taxon>Spermatophyta</taxon>
        <taxon>Magnoliopsida</taxon>
        <taxon>eudicotyledons</taxon>
        <taxon>Gunneridae</taxon>
        <taxon>Pentapetalae</taxon>
        <taxon>rosids</taxon>
        <taxon>malvids</taxon>
        <taxon>Sapindales</taxon>
        <taxon>Sapindaceae</taxon>
        <taxon>Hippocastanoideae</taxon>
        <taxon>Acereae</taxon>
        <taxon>Dipteronia</taxon>
    </lineage>
</organism>
<gene>
    <name evidence="2" type="ORF">Ddye_022994</name>
</gene>
<feature type="non-terminal residue" evidence="2">
    <location>
        <position position="1"/>
    </location>
</feature>
<dbReference type="Pfam" id="PF03101">
    <property type="entry name" value="FAR1"/>
    <property type="match status" value="1"/>
</dbReference>
<protein>
    <recommendedName>
        <fullName evidence="1">FAR1 domain-containing protein</fullName>
    </recommendedName>
</protein>
<name>A0AAD9TS94_9ROSI</name>
<dbReference type="AlphaFoldDB" id="A0AAD9TS94"/>
<sequence length="192" mass="22399">MHKDRLCKDTHELITVHMWVCSKEGYRSKKNIERIDRVHGPRGQIREGCQAAMKINFDKKKMLWVVTEFENHHCHKLLSGKHSQFLRSHRYVDDCDIAQVQSLGSVGVKTSQVMDHLLDQSGSYSAVGHTRKDLQNRLDTILSTVFFEDGSMGNLFWADEISRCDYRYFGDVMSFDTMYRTNSYNRPLVIFV</sequence>
<evidence type="ECO:0000259" key="1">
    <source>
        <dbReference type="Pfam" id="PF03101"/>
    </source>
</evidence>
<dbReference type="InterPro" id="IPR004330">
    <property type="entry name" value="FAR1_DNA_bnd_dom"/>
</dbReference>
<dbReference type="PANTHER" id="PTHR47718">
    <property type="entry name" value="OS01G0519700 PROTEIN"/>
    <property type="match status" value="1"/>
</dbReference>
<evidence type="ECO:0000313" key="2">
    <source>
        <dbReference type="EMBL" id="KAK2641231.1"/>
    </source>
</evidence>
<reference evidence="2" key="1">
    <citation type="journal article" date="2023" name="Plant J.">
        <title>Genome sequences and population genomics provide insights into the demographic history, inbreeding, and mutation load of two 'living fossil' tree species of Dipteronia.</title>
        <authorList>
            <person name="Feng Y."/>
            <person name="Comes H.P."/>
            <person name="Chen J."/>
            <person name="Zhu S."/>
            <person name="Lu R."/>
            <person name="Zhang X."/>
            <person name="Li P."/>
            <person name="Qiu J."/>
            <person name="Olsen K.M."/>
            <person name="Qiu Y."/>
        </authorList>
    </citation>
    <scope>NUCLEOTIDE SEQUENCE</scope>
    <source>
        <strain evidence="2">KIB01</strain>
    </source>
</reference>
<dbReference type="EMBL" id="JANJYI010000007">
    <property type="protein sequence ID" value="KAK2641231.1"/>
    <property type="molecule type" value="Genomic_DNA"/>
</dbReference>
<keyword evidence="3" id="KW-1185">Reference proteome</keyword>
<feature type="domain" description="FAR1" evidence="1">
    <location>
        <begin position="11"/>
        <end position="78"/>
    </location>
</feature>
<dbReference type="PANTHER" id="PTHR47718:SF15">
    <property type="entry name" value="PROTEIN FAR1-RELATED SEQUENCE 5-LIKE"/>
    <property type="match status" value="1"/>
</dbReference>
<proteinExistence type="predicted"/>
<accession>A0AAD9TS94</accession>
<dbReference type="Proteomes" id="UP001280121">
    <property type="component" value="Unassembled WGS sequence"/>
</dbReference>
<comment type="caution">
    <text evidence="2">The sequence shown here is derived from an EMBL/GenBank/DDBJ whole genome shotgun (WGS) entry which is preliminary data.</text>
</comment>
<evidence type="ECO:0000313" key="3">
    <source>
        <dbReference type="Proteomes" id="UP001280121"/>
    </source>
</evidence>